<dbReference type="InterPro" id="IPR050836">
    <property type="entry name" value="SDS22/Internalin_LRR"/>
</dbReference>
<keyword evidence="4" id="KW-0963">Cytoplasm</keyword>
<evidence type="ECO:0000256" key="6">
    <source>
        <dbReference type="ARBA" id="ARBA00022737"/>
    </source>
</evidence>
<evidence type="ECO:0000256" key="4">
    <source>
        <dbReference type="ARBA" id="ARBA00022490"/>
    </source>
</evidence>
<dbReference type="FunFam" id="2.30.30.190:FF:000016">
    <property type="entry name" value="Tubulin-folding cofactor E"/>
    <property type="match status" value="1"/>
</dbReference>
<dbReference type="SUPFAM" id="SSF74924">
    <property type="entry name" value="Cap-Gly domain"/>
    <property type="match status" value="1"/>
</dbReference>
<dbReference type="PANTHER" id="PTHR46652:SF3">
    <property type="entry name" value="LEUCINE-RICH REPEAT-CONTAINING PROTEIN 9"/>
    <property type="match status" value="1"/>
</dbReference>
<dbReference type="Proteomes" id="UP000605970">
    <property type="component" value="Unassembled WGS sequence"/>
</dbReference>
<evidence type="ECO:0000256" key="8">
    <source>
        <dbReference type="ARBA" id="ARBA00026055"/>
    </source>
</evidence>
<dbReference type="InterPro" id="IPR000938">
    <property type="entry name" value="CAP-Gly_domain"/>
</dbReference>
<dbReference type="PROSITE" id="PS51450">
    <property type="entry name" value="LRR"/>
    <property type="match status" value="1"/>
</dbReference>
<dbReference type="SUPFAM" id="SSF52058">
    <property type="entry name" value="L domain-like"/>
    <property type="match status" value="1"/>
</dbReference>
<dbReference type="InterPro" id="IPR032675">
    <property type="entry name" value="LRR_dom_sf"/>
</dbReference>
<comment type="caution">
    <text evidence="11">The sequence shown here is derived from an EMBL/GenBank/DDBJ whole genome shotgun (WGS) entry which is preliminary data.</text>
</comment>
<dbReference type="PROSITE" id="PS00845">
    <property type="entry name" value="CAP_GLY_1"/>
    <property type="match status" value="1"/>
</dbReference>
<dbReference type="EMBL" id="JABEBT010000017">
    <property type="protein sequence ID" value="KAF7637731.1"/>
    <property type="molecule type" value="Genomic_DNA"/>
</dbReference>
<reference evidence="11" key="1">
    <citation type="journal article" date="2020" name="Ecol. Evol.">
        <title>Genome structure and content of the rice root-knot nematode (Meloidogyne graminicola).</title>
        <authorList>
            <person name="Phan N.T."/>
            <person name="Danchin E.G.J."/>
            <person name="Klopp C."/>
            <person name="Perfus-Barbeoch L."/>
            <person name="Kozlowski D.K."/>
            <person name="Koutsovoulos G.D."/>
            <person name="Lopez-Roques C."/>
            <person name="Bouchez O."/>
            <person name="Zahm M."/>
            <person name="Besnard G."/>
            <person name="Bellafiore S."/>
        </authorList>
    </citation>
    <scope>NUCLEOTIDE SEQUENCE</scope>
    <source>
        <strain evidence="11">VN-18</strain>
    </source>
</reference>
<evidence type="ECO:0000256" key="2">
    <source>
        <dbReference type="ARBA" id="ARBA00006286"/>
    </source>
</evidence>
<dbReference type="GO" id="GO:0005737">
    <property type="term" value="C:cytoplasm"/>
    <property type="evidence" value="ECO:0007669"/>
    <property type="project" value="UniProtKB-SubCell"/>
</dbReference>
<name>A0A8S9ZWU4_9BILA</name>
<evidence type="ECO:0000313" key="11">
    <source>
        <dbReference type="EMBL" id="KAF7637731.1"/>
    </source>
</evidence>
<proteinExistence type="inferred from homology"/>
<dbReference type="InterPro" id="IPR001611">
    <property type="entry name" value="Leu-rich_rpt"/>
</dbReference>
<dbReference type="OrthoDB" id="5273213at2759"/>
<dbReference type="PANTHER" id="PTHR46652">
    <property type="entry name" value="LEUCINE-RICH REPEAT AND IQ DOMAIN-CONTAINING PROTEIN 1-RELATED"/>
    <property type="match status" value="1"/>
</dbReference>
<keyword evidence="7" id="KW-0143">Chaperone</keyword>
<keyword evidence="6" id="KW-0677">Repeat</keyword>
<dbReference type="Gene3D" id="3.80.10.10">
    <property type="entry name" value="Ribonuclease Inhibitor"/>
    <property type="match status" value="2"/>
</dbReference>
<comment type="subcellular location">
    <subcellularLocation>
        <location evidence="1">Cytoplasm</location>
    </subcellularLocation>
</comment>
<evidence type="ECO:0000256" key="7">
    <source>
        <dbReference type="ARBA" id="ARBA00023186"/>
    </source>
</evidence>
<evidence type="ECO:0000313" key="12">
    <source>
        <dbReference type="Proteomes" id="UP000605970"/>
    </source>
</evidence>
<keyword evidence="5" id="KW-0433">Leucine-rich repeat</keyword>
<dbReference type="InterPro" id="IPR036859">
    <property type="entry name" value="CAP-Gly_dom_sf"/>
</dbReference>
<comment type="similarity">
    <text evidence="2">Belongs to the TBCE family.</text>
</comment>
<organism evidence="11 12">
    <name type="scientific">Meloidogyne graminicola</name>
    <dbReference type="NCBI Taxonomy" id="189291"/>
    <lineage>
        <taxon>Eukaryota</taxon>
        <taxon>Metazoa</taxon>
        <taxon>Ecdysozoa</taxon>
        <taxon>Nematoda</taxon>
        <taxon>Chromadorea</taxon>
        <taxon>Rhabditida</taxon>
        <taxon>Tylenchina</taxon>
        <taxon>Tylenchomorpha</taxon>
        <taxon>Tylenchoidea</taxon>
        <taxon>Meloidogynidae</taxon>
        <taxon>Meloidogyninae</taxon>
        <taxon>Meloidogyne</taxon>
    </lineage>
</organism>
<evidence type="ECO:0000256" key="3">
    <source>
        <dbReference type="ARBA" id="ARBA00015004"/>
    </source>
</evidence>
<comment type="subunit">
    <text evidence="8">Supercomplex made of cofactors A to E. Cofactors A and D function by capturing and stabilizing tubulin in a quasi-native conformation. Cofactor E binds to the cofactor D-tubulin complex; interaction with cofactor C then causes the release of tubulin polypeptides that are committed to the native state.</text>
</comment>
<sequence length="490" mass="56356">MVELNKRILLNNSKGVVKYYGEVEGTNGVWVGVDWDDKYRGKHDGSYKGKKYFKAFSNTSGSFLRENDLDFGTDLLDEINEKYASDLKMDEIKIKDSPDAKLFEFVKMEKTFQKQKQIFQLKCIVLSFSKVSHFNLEIAENLKFNLCTELDLCSTLIGKWTDLINILSAFPVLKTLHLDYNRIEHFEECTEEEIARIDQYLHVFRGIKQLSLNECLLTLQTVNHLPKLKNYLNEFTPNVDYLNNLKLLDLQGNPFKEFQKLESLFTLTNLECLNLSSCQFECIHFGDGLCAVFSNLKTLILNDNPIRETIRIYFLFIWESIDQLGRLPSLTKLSLRGTLLSGSRGVESREIVIAKLPKLNLDLLLFKKKNLIYLDKCDISPSSRQSAELLFFSRFSIHPICKEHLSALERLQSIYGLSDEINGKHSSTTKCQNSGIQSCRLFLVYGERSIMRSLSLALPLHKVVGLGARLFDFEPDQLKGVEIQRSKLSF</sequence>
<protein>
    <recommendedName>
        <fullName evidence="3">Tubulin-specific chaperone E</fullName>
    </recommendedName>
    <alternativeName>
        <fullName evidence="9">Tubulin-folding cofactor E</fullName>
    </alternativeName>
</protein>
<dbReference type="AlphaFoldDB" id="A0A8S9ZWU4"/>
<keyword evidence="12" id="KW-1185">Reference proteome</keyword>
<dbReference type="PROSITE" id="PS50245">
    <property type="entry name" value="CAP_GLY_2"/>
    <property type="match status" value="1"/>
</dbReference>
<dbReference type="SMART" id="SM01052">
    <property type="entry name" value="CAP_GLY"/>
    <property type="match status" value="1"/>
</dbReference>
<gene>
    <name evidence="11" type="ORF">Mgra_00002707</name>
</gene>
<feature type="domain" description="CAP-Gly" evidence="10">
    <location>
        <begin position="21"/>
        <end position="65"/>
    </location>
</feature>
<evidence type="ECO:0000259" key="10">
    <source>
        <dbReference type="PROSITE" id="PS50245"/>
    </source>
</evidence>
<evidence type="ECO:0000256" key="5">
    <source>
        <dbReference type="ARBA" id="ARBA00022614"/>
    </source>
</evidence>
<dbReference type="Gene3D" id="2.30.30.190">
    <property type="entry name" value="CAP Gly-rich-like domain"/>
    <property type="match status" value="1"/>
</dbReference>
<accession>A0A8S9ZWU4</accession>
<dbReference type="Pfam" id="PF01302">
    <property type="entry name" value="CAP_GLY"/>
    <property type="match status" value="1"/>
</dbReference>
<evidence type="ECO:0000256" key="9">
    <source>
        <dbReference type="ARBA" id="ARBA00030180"/>
    </source>
</evidence>
<evidence type="ECO:0000256" key="1">
    <source>
        <dbReference type="ARBA" id="ARBA00004496"/>
    </source>
</evidence>